<evidence type="ECO:0000256" key="1">
    <source>
        <dbReference type="SAM" id="SignalP"/>
    </source>
</evidence>
<feature type="non-terminal residue" evidence="3">
    <location>
        <position position="1"/>
    </location>
</feature>
<evidence type="ECO:0000313" key="4">
    <source>
        <dbReference type="Proteomes" id="UP001432322"/>
    </source>
</evidence>
<feature type="domain" description="SXP/RAL-2 family protein Ani s 5-like cation-binding" evidence="2">
    <location>
        <begin position="134"/>
        <end position="241"/>
    </location>
</feature>
<evidence type="ECO:0000259" key="2">
    <source>
        <dbReference type="Pfam" id="PF02520"/>
    </source>
</evidence>
<accession>A0AAV5VYC2</accession>
<sequence>SMMWFRLVLLILLPFVCTHLLGKDKSDSSDESKEKEKRSTTKSAISVTTVVDSTTKSAISVTSVFDNTTEAIAPVNPVAISNPWLRADKLKGFGKVSYTSKSVVPRLFADMGRAGFPPINSVMKWPCWEGIDEESKDQFIEIFNENNTKRELKELLNEWILERNGTAIAEKMREFHEDFDGRMRLFSVNFESAMATLSTAVGTFNDVAMNDDMTIAESNAVINTIAELFDRNFVKSLYFLFNGNVMNGKKLQHIIAMKSTTTTKPFRKTFPPMMGNNTGNGVWIGNWKRYTKTRRVTARPVQTTQSPDSI</sequence>
<keyword evidence="1" id="KW-0732">Signal</keyword>
<feature type="signal peptide" evidence="1">
    <location>
        <begin position="1"/>
        <end position="18"/>
    </location>
</feature>
<gene>
    <name evidence="3" type="ORF">PFISCL1PPCAC_14660</name>
</gene>
<dbReference type="Proteomes" id="UP001432322">
    <property type="component" value="Unassembled WGS sequence"/>
</dbReference>
<dbReference type="AlphaFoldDB" id="A0AAV5VYC2"/>
<dbReference type="EMBL" id="BTSY01000004">
    <property type="protein sequence ID" value="GMT23363.1"/>
    <property type="molecule type" value="Genomic_DNA"/>
</dbReference>
<dbReference type="InterPro" id="IPR003677">
    <property type="entry name" value="ANIS5_cation-bd"/>
</dbReference>
<dbReference type="Pfam" id="PF02520">
    <property type="entry name" value="ANIS5_cation-bd"/>
    <property type="match status" value="1"/>
</dbReference>
<comment type="caution">
    <text evidence="3">The sequence shown here is derived from an EMBL/GenBank/DDBJ whole genome shotgun (WGS) entry which is preliminary data.</text>
</comment>
<reference evidence="3" key="1">
    <citation type="submission" date="2023-10" db="EMBL/GenBank/DDBJ databases">
        <title>Genome assembly of Pristionchus species.</title>
        <authorList>
            <person name="Yoshida K."/>
            <person name="Sommer R.J."/>
        </authorList>
    </citation>
    <scope>NUCLEOTIDE SEQUENCE</scope>
    <source>
        <strain evidence="3">RS5133</strain>
    </source>
</reference>
<protein>
    <recommendedName>
        <fullName evidence="2">SXP/RAL-2 family protein Ani s 5-like cation-binding domain-containing protein</fullName>
    </recommendedName>
</protein>
<name>A0AAV5VYC2_9BILA</name>
<organism evidence="3 4">
    <name type="scientific">Pristionchus fissidentatus</name>
    <dbReference type="NCBI Taxonomy" id="1538716"/>
    <lineage>
        <taxon>Eukaryota</taxon>
        <taxon>Metazoa</taxon>
        <taxon>Ecdysozoa</taxon>
        <taxon>Nematoda</taxon>
        <taxon>Chromadorea</taxon>
        <taxon>Rhabditida</taxon>
        <taxon>Rhabditina</taxon>
        <taxon>Diplogasteromorpha</taxon>
        <taxon>Diplogasteroidea</taxon>
        <taxon>Neodiplogasteridae</taxon>
        <taxon>Pristionchus</taxon>
    </lineage>
</organism>
<evidence type="ECO:0000313" key="3">
    <source>
        <dbReference type="EMBL" id="GMT23363.1"/>
    </source>
</evidence>
<feature type="chain" id="PRO_5043473157" description="SXP/RAL-2 family protein Ani s 5-like cation-binding domain-containing protein" evidence="1">
    <location>
        <begin position="19"/>
        <end position="310"/>
    </location>
</feature>
<keyword evidence="4" id="KW-1185">Reference proteome</keyword>
<proteinExistence type="predicted"/>